<keyword evidence="6 9" id="KW-1133">Transmembrane helix</keyword>
<organism evidence="10 11">
    <name type="scientific">Patella caerulea</name>
    <name type="common">Rayed Mediterranean limpet</name>
    <dbReference type="NCBI Taxonomy" id="87958"/>
    <lineage>
        <taxon>Eukaryota</taxon>
        <taxon>Metazoa</taxon>
        <taxon>Spiralia</taxon>
        <taxon>Lophotrochozoa</taxon>
        <taxon>Mollusca</taxon>
        <taxon>Gastropoda</taxon>
        <taxon>Patellogastropoda</taxon>
        <taxon>Patelloidea</taxon>
        <taxon>Patellidae</taxon>
        <taxon>Patella</taxon>
    </lineage>
</organism>
<dbReference type="Pfam" id="PF00230">
    <property type="entry name" value="MIP"/>
    <property type="match status" value="1"/>
</dbReference>
<dbReference type="Gene3D" id="1.20.1080.10">
    <property type="entry name" value="Glycerol uptake facilitator protein"/>
    <property type="match status" value="1"/>
</dbReference>
<dbReference type="EMBL" id="JAZGQO010000006">
    <property type="protein sequence ID" value="KAK6184618.1"/>
    <property type="molecule type" value="Genomic_DNA"/>
</dbReference>
<comment type="similarity">
    <text evidence="2 8">Belongs to the MIP/aquaporin (TC 1.A.8) family.</text>
</comment>
<comment type="subcellular location">
    <subcellularLocation>
        <location evidence="1">Membrane</location>
        <topology evidence="1">Multi-pass membrane protein</topology>
    </subcellularLocation>
</comment>
<feature type="transmembrane region" description="Helical" evidence="9">
    <location>
        <begin position="67"/>
        <end position="87"/>
    </location>
</feature>
<evidence type="ECO:0000256" key="5">
    <source>
        <dbReference type="ARBA" id="ARBA00022737"/>
    </source>
</evidence>
<dbReference type="PANTHER" id="PTHR19139:SF199">
    <property type="entry name" value="MIP17260P"/>
    <property type="match status" value="1"/>
</dbReference>
<dbReference type="CDD" id="cd00333">
    <property type="entry name" value="MIP"/>
    <property type="match status" value="1"/>
</dbReference>
<dbReference type="GO" id="GO:0015250">
    <property type="term" value="F:water channel activity"/>
    <property type="evidence" value="ECO:0007669"/>
    <property type="project" value="TreeGrafter"/>
</dbReference>
<feature type="transmembrane region" description="Helical" evidence="9">
    <location>
        <begin position="154"/>
        <end position="174"/>
    </location>
</feature>
<dbReference type="PRINTS" id="PR00783">
    <property type="entry name" value="MINTRINSICP"/>
</dbReference>
<feature type="transmembrane region" description="Helical" evidence="9">
    <location>
        <begin position="114"/>
        <end position="134"/>
    </location>
</feature>
<feature type="transmembrane region" description="Helical" evidence="9">
    <location>
        <begin position="39"/>
        <end position="61"/>
    </location>
</feature>
<evidence type="ECO:0000256" key="7">
    <source>
        <dbReference type="ARBA" id="ARBA00023136"/>
    </source>
</evidence>
<feature type="transmembrane region" description="Helical" evidence="9">
    <location>
        <begin position="186"/>
        <end position="205"/>
    </location>
</feature>
<dbReference type="GO" id="GO:0005886">
    <property type="term" value="C:plasma membrane"/>
    <property type="evidence" value="ECO:0007669"/>
    <property type="project" value="TreeGrafter"/>
</dbReference>
<name>A0AAN8PUG5_PATCE</name>
<dbReference type="GO" id="GO:0048878">
    <property type="term" value="P:chemical homeostasis"/>
    <property type="evidence" value="ECO:0007669"/>
    <property type="project" value="UniProtKB-ARBA"/>
</dbReference>
<dbReference type="NCBIfam" id="TIGR00861">
    <property type="entry name" value="MIP"/>
    <property type="match status" value="1"/>
</dbReference>
<evidence type="ECO:0000313" key="11">
    <source>
        <dbReference type="Proteomes" id="UP001347796"/>
    </source>
</evidence>
<accession>A0AAN8PUG5</accession>
<evidence type="ECO:0000256" key="2">
    <source>
        <dbReference type="ARBA" id="ARBA00006175"/>
    </source>
</evidence>
<comment type="caution">
    <text evidence="10">The sequence shown here is derived from an EMBL/GenBank/DDBJ whole genome shotgun (WGS) entry which is preliminary data.</text>
</comment>
<evidence type="ECO:0000256" key="8">
    <source>
        <dbReference type="RuleBase" id="RU000477"/>
    </source>
</evidence>
<keyword evidence="11" id="KW-1185">Reference proteome</keyword>
<evidence type="ECO:0000256" key="1">
    <source>
        <dbReference type="ARBA" id="ARBA00004141"/>
    </source>
</evidence>
<dbReference type="Proteomes" id="UP001347796">
    <property type="component" value="Unassembled WGS sequence"/>
</dbReference>
<dbReference type="AlphaFoldDB" id="A0AAN8PUG5"/>
<evidence type="ECO:0000313" key="10">
    <source>
        <dbReference type="EMBL" id="KAK6184618.1"/>
    </source>
</evidence>
<keyword evidence="3 8" id="KW-0813">Transport</keyword>
<sequence length="305" mass="33088">MTKGKLDVQTSQSPSTTLQRTRMVTSLDDIQSMRFWKAVIAEFLGTLLLVLVACGSCIELIDGVKSSIVQIALCFGLSVATIVWNIAHISGGHINPAVTAGMFAARKISLARTVFYILFQLVGAIVGAGILLGLTPDGYHGALGMTTVSPKIDVGKAVGVEFMITFILVFTVFASCDGKRKDIKGSVPLAIGLSVTMCHLFAIQYTGSSMNTARTFGPAVVIGIWEHHWVYWVGPILGGVVAGLLYEHFFAANASMTKTKACILSSHYDDDKYEAHKLRVRIIEEPLEEENPEESFVSEKNDNRV</sequence>
<dbReference type="InterPro" id="IPR034294">
    <property type="entry name" value="Aquaporin_transptr"/>
</dbReference>
<keyword evidence="5" id="KW-0677">Repeat</keyword>
<feature type="transmembrane region" description="Helical" evidence="9">
    <location>
        <begin position="229"/>
        <end position="250"/>
    </location>
</feature>
<dbReference type="FunFam" id="1.20.1080.10:FF:000009">
    <property type="entry name" value="aquaporin-4 isoform X1"/>
    <property type="match status" value="1"/>
</dbReference>
<dbReference type="InterPro" id="IPR000425">
    <property type="entry name" value="MIP"/>
</dbReference>
<dbReference type="SUPFAM" id="SSF81338">
    <property type="entry name" value="Aquaporin-like"/>
    <property type="match status" value="1"/>
</dbReference>
<gene>
    <name evidence="10" type="ORF">SNE40_007056</name>
</gene>
<evidence type="ECO:0000256" key="3">
    <source>
        <dbReference type="ARBA" id="ARBA00022448"/>
    </source>
</evidence>
<evidence type="ECO:0000256" key="4">
    <source>
        <dbReference type="ARBA" id="ARBA00022692"/>
    </source>
</evidence>
<proteinExistence type="inferred from homology"/>
<evidence type="ECO:0000256" key="6">
    <source>
        <dbReference type="ARBA" id="ARBA00022989"/>
    </source>
</evidence>
<reference evidence="10 11" key="1">
    <citation type="submission" date="2024-01" db="EMBL/GenBank/DDBJ databases">
        <title>The genome of the rayed Mediterranean limpet Patella caerulea (Linnaeus, 1758).</title>
        <authorList>
            <person name="Anh-Thu Weber A."/>
            <person name="Halstead-Nussloch G."/>
        </authorList>
    </citation>
    <scope>NUCLEOTIDE SEQUENCE [LARGE SCALE GENOMIC DNA]</scope>
    <source>
        <strain evidence="10">AATW-2023a</strain>
        <tissue evidence="10">Whole specimen</tissue>
    </source>
</reference>
<keyword evidence="7 9" id="KW-0472">Membrane</keyword>
<evidence type="ECO:0000256" key="9">
    <source>
        <dbReference type="SAM" id="Phobius"/>
    </source>
</evidence>
<dbReference type="InterPro" id="IPR023271">
    <property type="entry name" value="Aquaporin-like"/>
</dbReference>
<dbReference type="PANTHER" id="PTHR19139">
    <property type="entry name" value="AQUAPORIN TRANSPORTER"/>
    <property type="match status" value="1"/>
</dbReference>
<protein>
    <submittedName>
        <fullName evidence="10">Uncharacterized protein</fullName>
    </submittedName>
</protein>
<keyword evidence="4 8" id="KW-0812">Transmembrane</keyword>